<keyword evidence="1" id="KW-0812">Transmembrane</keyword>
<keyword evidence="1" id="KW-1133">Transmembrane helix</keyword>
<proteinExistence type="predicted"/>
<evidence type="ECO:0000256" key="1">
    <source>
        <dbReference type="SAM" id="Phobius"/>
    </source>
</evidence>
<dbReference type="Proteomes" id="UP001429580">
    <property type="component" value="Unassembled WGS sequence"/>
</dbReference>
<feature type="transmembrane region" description="Helical" evidence="1">
    <location>
        <begin position="20"/>
        <end position="38"/>
    </location>
</feature>
<comment type="caution">
    <text evidence="2">The sequence shown here is derived from an EMBL/GenBank/DDBJ whole genome shotgun (WGS) entry which is preliminary data.</text>
</comment>
<name>A0ABX0UWI3_9HYPH</name>
<keyword evidence="1" id="KW-0472">Membrane</keyword>
<sequence length="40" mass="4480">MTDETPDRIEIWGRRLGRGLAYVALGVLFLLFILSFGGEP</sequence>
<gene>
    <name evidence="2" type="ORF">FHS82_001134</name>
</gene>
<evidence type="ECO:0000313" key="3">
    <source>
        <dbReference type="Proteomes" id="UP001429580"/>
    </source>
</evidence>
<reference evidence="2 3" key="1">
    <citation type="submission" date="2020-03" db="EMBL/GenBank/DDBJ databases">
        <title>Genomic Encyclopedia of Type Strains, Phase IV (KMG-IV): sequencing the most valuable type-strain genomes for metagenomic binning, comparative biology and taxonomic classification.</title>
        <authorList>
            <person name="Goeker M."/>
        </authorList>
    </citation>
    <scope>NUCLEOTIDE SEQUENCE [LARGE SCALE GENOMIC DNA]</scope>
    <source>
        <strain evidence="2 3">DSM 103870</strain>
    </source>
</reference>
<dbReference type="EMBL" id="JAASQI010000002">
    <property type="protein sequence ID" value="NIJ57308.1"/>
    <property type="molecule type" value="Genomic_DNA"/>
</dbReference>
<dbReference type="RefSeq" id="WP_281351077.1">
    <property type="nucleotide sequence ID" value="NZ_JAASQI010000002.1"/>
</dbReference>
<protein>
    <submittedName>
        <fullName evidence="2">Uncharacterized protein</fullName>
    </submittedName>
</protein>
<accession>A0ABX0UWI3</accession>
<evidence type="ECO:0000313" key="2">
    <source>
        <dbReference type="EMBL" id="NIJ57308.1"/>
    </source>
</evidence>
<organism evidence="2 3">
    <name type="scientific">Pseudochelatococcus lubricantis</name>
    <dbReference type="NCBI Taxonomy" id="1538102"/>
    <lineage>
        <taxon>Bacteria</taxon>
        <taxon>Pseudomonadati</taxon>
        <taxon>Pseudomonadota</taxon>
        <taxon>Alphaproteobacteria</taxon>
        <taxon>Hyphomicrobiales</taxon>
        <taxon>Chelatococcaceae</taxon>
        <taxon>Pseudochelatococcus</taxon>
    </lineage>
</organism>
<keyword evidence="3" id="KW-1185">Reference proteome</keyword>